<dbReference type="PANTHER" id="PTHR35564:SF3">
    <property type="entry name" value="TYPE VI SECRETION SYSTEM BASEPLATE SUBUNIT TSSG"/>
    <property type="match status" value="1"/>
</dbReference>
<dbReference type="OrthoDB" id="1523296at2"/>
<dbReference type="NCBIfam" id="TIGR03347">
    <property type="entry name" value="VI_chp_1"/>
    <property type="match status" value="1"/>
</dbReference>
<dbReference type="EMBL" id="RFAR01000064">
    <property type="protein sequence ID" value="RMC94646.1"/>
    <property type="molecule type" value="Genomic_DNA"/>
</dbReference>
<proteinExistence type="predicted"/>
<evidence type="ECO:0000313" key="2">
    <source>
        <dbReference type="Proteomes" id="UP000274139"/>
    </source>
</evidence>
<dbReference type="RefSeq" id="WP_103525589.1">
    <property type="nucleotide sequence ID" value="NZ_JAIZDC010000008.1"/>
</dbReference>
<accession>A0A454JFQ1</accession>
<dbReference type="AlphaFoldDB" id="A0A454JFQ1"/>
<evidence type="ECO:0000313" key="1">
    <source>
        <dbReference type="EMBL" id="RMC94646.1"/>
    </source>
</evidence>
<gene>
    <name evidence="1" type="primary">tssG</name>
    <name evidence="1" type="ORF">EAY64_15195</name>
</gene>
<keyword evidence="2" id="KW-1185">Reference proteome</keyword>
<protein>
    <submittedName>
        <fullName evidence="1">Type VI secretion system baseplate subunit TssG</fullName>
    </submittedName>
</protein>
<sequence length="341" mass="37718">MASPRRRSPRDLNAELAQDASQFSFFQAVRLLGLSMRKHDGRRAALPPRLRFRTLASLSFPPSELQSYRPAAAAEDGDALSEMTQSFIGLTGPSGVLPTSYTELLLERRQQYKDDSLHAFLDLFSHRSAALFFAAWQKYRYWIRVEAGEEDDFSRNLLDLSGLGLQSLRQQLQGDNGIDENLFVFFAGLLSQKPLSGQALVALVEGFFGVSASLQQFVGQWMNIPLDEQSRLGGHACELGISVLAGARVWDRQTRLQLRLGSMDRQRYEALQPGGPAAQALQALLKFAVGHNLAVDVCLVLQKQAVPPARLAADNALRLGGSCWLGAQARDPDDMRYALLQ</sequence>
<dbReference type="Proteomes" id="UP000274139">
    <property type="component" value="Unassembled WGS sequence"/>
</dbReference>
<dbReference type="InterPro" id="IPR010732">
    <property type="entry name" value="T6SS_TssG-like"/>
</dbReference>
<name>A0A454JFQ1_9NEIS</name>
<reference evidence="1 2" key="1">
    <citation type="submission" date="2018-10" db="EMBL/GenBank/DDBJ databases">
        <title>Draft genome sequence of Aquitalea MWU14-2217 isolated from a wild cranberry bog in Provincetown, Massachusetts.</title>
        <authorList>
            <person name="Ebadzadsahrai G."/>
            <person name="Soby S."/>
        </authorList>
    </citation>
    <scope>NUCLEOTIDE SEQUENCE [LARGE SCALE GENOMIC DNA]</scope>
    <source>
        <strain evidence="1 2">MWU14-2217</strain>
    </source>
</reference>
<dbReference type="PANTHER" id="PTHR35564">
    <property type="match status" value="1"/>
</dbReference>
<comment type="caution">
    <text evidence="1">The sequence shown here is derived from an EMBL/GenBank/DDBJ whole genome shotgun (WGS) entry which is preliminary data.</text>
</comment>
<dbReference type="Pfam" id="PF06996">
    <property type="entry name" value="T6SS_TssG"/>
    <property type="match status" value="1"/>
</dbReference>
<organism evidence="1 2">
    <name type="scientific">Aquitalea palustris</name>
    <dbReference type="NCBI Taxonomy" id="2480983"/>
    <lineage>
        <taxon>Bacteria</taxon>
        <taxon>Pseudomonadati</taxon>
        <taxon>Pseudomonadota</taxon>
        <taxon>Betaproteobacteria</taxon>
        <taxon>Neisseriales</taxon>
        <taxon>Chromobacteriaceae</taxon>
        <taxon>Aquitalea</taxon>
    </lineage>
</organism>